<dbReference type="Proteomes" id="UP000663831">
    <property type="component" value="Unassembled WGS sequence"/>
</dbReference>
<name>A0A8H2Y523_9AGAM</name>
<gene>
    <name evidence="2" type="ORF">RDB_LOCUS53275</name>
</gene>
<feature type="non-terminal residue" evidence="2">
    <location>
        <position position="1"/>
    </location>
</feature>
<accession>A0A8H2Y523</accession>
<proteinExistence type="predicted"/>
<reference evidence="2" key="1">
    <citation type="submission" date="2021-01" db="EMBL/GenBank/DDBJ databases">
        <authorList>
            <person name="Kaushik A."/>
        </authorList>
    </citation>
    <scope>NUCLEOTIDE SEQUENCE</scope>
    <source>
        <strain evidence="2">AG3-1AP</strain>
    </source>
</reference>
<sequence length="240" mass="27335">MSLFPTTRSRKPRLPAPRLAATYIYGAPEDNDEQEENDDEREDSDDELRQPAGTSQVPEDDVQNVPINIDDAKRNEVLQKIAVSYWEEILAITSFAKEFAIVHYTTTFDSTATGSVKSRAGGYTRQAISIWGNLVWLRKAYQNVVVTRASQMAHLQRRFVGLRRTGYLNKRSVTQYHLHRTEDRKHPAGMSLINACFLILTYSTPKGKAEIRCGVWREVASITLPVHFAHDPDETTKKLR</sequence>
<evidence type="ECO:0000313" key="2">
    <source>
        <dbReference type="EMBL" id="CAE6440478.1"/>
    </source>
</evidence>
<feature type="compositionally biased region" description="Acidic residues" evidence="1">
    <location>
        <begin position="29"/>
        <end position="46"/>
    </location>
</feature>
<dbReference type="EMBL" id="CAJMWV010001565">
    <property type="protein sequence ID" value="CAE6440478.1"/>
    <property type="molecule type" value="Genomic_DNA"/>
</dbReference>
<organism evidence="2 3">
    <name type="scientific">Rhizoctonia solani</name>
    <dbReference type="NCBI Taxonomy" id="456999"/>
    <lineage>
        <taxon>Eukaryota</taxon>
        <taxon>Fungi</taxon>
        <taxon>Dikarya</taxon>
        <taxon>Basidiomycota</taxon>
        <taxon>Agaricomycotina</taxon>
        <taxon>Agaricomycetes</taxon>
        <taxon>Cantharellales</taxon>
        <taxon>Ceratobasidiaceae</taxon>
        <taxon>Rhizoctonia</taxon>
    </lineage>
</organism>
<evidence type="ECO:0000313" key="3">
    <source>
        <dbReference type="Proteomes" id="UP000663831"/>
    </source>
</evidence>
<feature type="region of interest" description="Disordered" evidence="1">
    <location>
        <begin position="1"/>
        <end position="65"/>
    </location>
</feature>
<protein>
    <submittedName>
        <fullName evidence="2">Uncharacterized protein</fullName>
    </submittedName>
</protein>
<comment type="caution">
    <text evidence="2">The sequence shown here is derived from an EMBL/GenBank/DDBJ whole genome shotgun (WGS) entry which is preliminary data.</text>
</comment>
<dbReference type="AlphaFoldDB" id="A0A8H2Y523"/>
<evidence type="ECO:0000256" key="1">
    <source>
        <dbReference type="SAM" id="MobiDB-lite"/>
    </source>
</evidence>